<accession>Q5P4K9</accession>
<dbReference type="EMBL" id="CR555306">
    <property type="protein sequence ID" value="CAI07754.1"/>
    <property type="molecule type" value="Genomic_DNA"/>
</dbReference>
<dbReference type="HOGENOM" id="CLU_2257890_0_0_4"/>
<protein>
    <submittedName>
        <fullName evidence="2">Uncharacterized protein</fullName>
    </submittedName>
</protein>
<evidence type="ECO:0000313" key="2">
    <source>
        <dbReference type="EMBL" id="CAI07754.1"/>
    </source>
</evidence>
<organism evidence="2 3">
    <name type="scientific">Aromatoleum aromaticum (strain DSM 19018 / LMG 30748 / EbN1)</name>
    <name type="common">Azoarcus sp. (strain EbN1)</name>
    <dbReference type="NCBI Taxonomy" id="76114"/>
    <lineage>
        <taxon>Bacteria</taxon>
        <taxon>Pseudomonadati</taxon>
        <taxon>Pseudomonadota</taxon>
        <taxon>Betaproteobacteria</taxon>
        <taxon>Rhodocyclales</taxon>
        <taxon>Rhodocyclaceae</taxon>
        <taxon>Aromatoleum</taxon>
    </lineage>
</organism>
<sequence>MERDEVEQRIVVEHALILEELGDPARVEFDPARLVQVFGGRHLDVFGKFPHSSLPPSTPTPARTPFDLTAEDLSRRLAMFVPRPSDGRKSRFRAFRHAPPGDY</sequence>
<evidence type="ECO:0000313" key="3">
    <source>
        <dbReference type="Proteomes" id="UP000006552"/>
    </source>
</evidence>
<dbReference type="AlphaFoldDB" id="Q5P4K9"/>
<proteinExistence type="predicted"/>
<keyword evidence="3" id="KW-1185">Reference proteome</keyword>
<dbReference type="KEGG" id="eba:ebA2893"/>
<dbReference type="Proteomes" id="UP000006552">
    <property type="component" value="Chromosome"/>
</dbReference>
<feature type="region of interest" description="Disordered" evidence="1">
    <location>
        <begin position="84"/>
        <end position="103"/>
    </location>
</feature>
<gene>
    <name evidence="2" type="ORF">ebA2893</name>
</gene>
<name>Q5P4K9_AROAE</name>
<reference evidence="2 3" key="1">
    <citation type="journal article" date="2005" name="Arch. Microbiol.">
        <title>The genome sequence of an anaerobic aromatic-degrading denitrifying bacterium, strain EbN1.</title>
        <authorList>
            <person name="Rabus R."/>
            <person name="Kube M."/>
            <person name="Heider J."/>
            <person name="Beck A."/>
            <person name="Heitmann K."/>
            <person name="Widdel F."/>
            <person name="Reinhardt R."/>
        </authorList>
    </citation>
    <scope>NUCLEOTIDE SEQUENCE [LARGE SCALE GENOMIC DNA]</scope>
    <source>
        <strain evidence="2 3">EbN1</strain>
    </source>
</reference>
<evidence type="ECO:0000256" key="1">
    <source>
        <dbReference type="SAM" id="MobiDB-lite"/>
    </source>
</evidence>
<dbReference type="STRING" id="76114.ebA2893"/>